<dbReference type="PROSITE" id="PS50977">
    <property type="entry name" value="HTH_TETR_2"/>
    <property type="match status" value="1"/>
</dbReference>
<dbReference type="InterPro" id="IPR001647">
    <property type="entry name" value="HTH_TetR"/>
</dbReference>
<dbReference type="OrthoDB" id="3786809at2"/>
<evidence type="ECO:0000256" key="4">
    <source>
        <dbReference type="PROSITE-ProRule" id="PRU00335"/>
    </source>
</evidence>
<feature type="DNA-binding region" description="H-T-H motif" evidence="4">
    <location>
        <begin position="40"/>
        <end position="59"/>
    </location>
</feature>
<dbReference type="Proteomes" id="UP000198751">
    <property type="component" value="Chromosome I"/>
</dbReference>
<dbReference type="GO" id="GO:0000976">
    <property type="term" value="F:transcription cis-regulatory region binding"/>
    <property type="evidence" value="ECO:0007669"/>
    <property type="project" value="TreeGrafter"/>
</dbReference>
<dbReference type="PANTHER" id="PTHR30055:SF234">
    <property type="entry name" value="HTH-TYPE TRANSCRIPTIONAL REGULATOR BETI"/>
    <property type="match status" value="1"/>
</dbReference>
<evidence type="ECO:0000256" key="3">
    <source>
        <dbReference type="ARBA" id="ARBA00023163"/>
    </source>
</evidence>
<dbReference type="Gene3D" id="1.10.357.10">
    <property type="entry name" value="Tetracycline Repressor, domain 2"/>
    <property type="match status" value="1"/>
</dbReference>
<keyword evidence="3" id="KW-0804">Transcription</keyword>
<dbReference type="AlphaFoldDB" id="A0A1H2BU85"/>
<keyword evidence="8" id="KW-1185">Reference proteome</keyword>
<dbReference type="GO" id="GO:0003700">
    <property type="term" value="F:DNA-binding transcription factor activity"/>
    <property type="evidence" value="ECO:0007669"/>
    <property type="project" value="TreeGrafter"/>
</dbReference>
<name>A0A1H2BU85_9MICC</name>
<gene>
    <name evidence="7" type="ORF">SAMN04489743_3984</name>
</gene>
<evidence type="ECO:0000256" key="5">
    <source>
        <dbReference type="SAM" id="MobiDB-lite"/>
    </source>
</evidence>
<sequence length="221" mass="24271">MTLPDTKSREPKQARSRQSFEKTVEAALALLEERGNDEFTLAEVSAHAGVSIGSIYARFQGKDELIRVAHGRKMDNIDAVSDHLFGALRLDPRAPLKSYAQEAVNLTIEILRRYADILRPFMLRATQDETISKRGAAAHAVMAAHFADVLRSWPGGYLGQPDIDWSFNVAYSVVARRLGLGSTTEGSGDVEWPDIAEKLAGMVASYLLAELDGSNRESARP</sequence>
<dbReference type="SUPFAM" id="SSF46689">
    <property type="entry name" value="Homeodomain-like"/>
    <property type="match status" value="1"/>
</dbReference>
<protein>
    <submittedName>
        <fullName evidence="7">DNA-binding transcriptional regulator, AcrR family</fullName>
    </submittedName>
</protein>
<dbReference type="InterPro" id="IPR050109">
    <property type="entry name" value="HTH-type_TetR-like_transc_reg"/>
</dbReference>
<dbReference type="EMBL" id="LT629779">
    <property type="protein sequence ID" value="SDT61778.1"/>
    <property type="molecule type" value="Genomic_DNA"/>
</dbReference>
<dbReference type="PRINTS" id="PR00455">
    <property type="entry name" value="HTHTETR"/>
</dbReference>
<evidence type="ECO:0000256" key="2">
    <source>
        <dbReference type="ARBA" id="ARBA00023125"/>
    </source>
</evidence>
<evidence type="ECO:0000256" key="1">
    <source>
        <dbReference type="ARBA" id="ARBA00023015"/>
    </source>
</evidence>
<evidence type="ECO:0000313" key="8">
    <source>
        <dbReference type="Proteomes" id="UP000198751"/>
    </source>
</evidence>
<evidence type="ECO:0000259" key="6">
    <source>
        <dbReference type="PROSITE" id="PS50977"/>
    </source>
</evidence>
<dbReference type="RefSeq" id="WP_091723521.1">
    <property type="nucleotide sequence ID" value="NZ_LT629779.1"/>
</dbReference>
<reference evidence="8" key="1">
    <citation type="submission" date="2016-10" db="EMBL/GenBank/DDBJ databases">
        <authorList>
            <person name="Varghese N."/>
            <person name="Submissions S."/>
        </authorList>
    </citation>
    <scope>NUCLEOTIDE SEQUENCE [LARGE SCALE GENOMIC DNA]</scope>
    <source>
        <strain evidence="8">IMMIB L-1606</strain>
    </source>
</reference>
<feature type="domain" description="HTH tetR-type" evidence="6">
    <location>
        <begin position="17"/>
        <end position="77"/>
    </location>
</feature>
<feature type="region of interest" description="Disordered" evidence="5">
    <location>
        <begin position="1"/>
        <end position="20"/>
    </location>
</feature>
<dbReference type="InterPro" id="IPR009057">
    <property type="entry name" value="Homeodomain-like_sf"/>
</dbReference>
<dbReference type="Pfam" id="PF00440">
    <property type="entry name" value="TetR_N"/>
    <property type="match status" value="1"/>
</dbReference>
<accession>A0A1H2BU85</accession>
<organism evidence="7 8">
    <name type="scientific">Pseudarthrobacter equi</name>
    <dbReference type="NCBI Taxonomy" id="728066"/>
    <lineage>
        <taxon>Bacteria</taxon>
        <taxon>Bacillati</taxon>
        <taxon>Actinomycetota</taxon>
        <taxon>Actinomycetes</taxon>
        <taxon>Micrococcales</taxon>
        <taxon>Micrococcaceae</taxon>
        <taxon>Pseudarthrobacter</taxon>
    </lineage>
</organism>
<proteinExistence type="predicted"/>
<keyword evidence="1" id="KW-0805">Transcription regulation</keyword>
<dbReference type="PANTHER" id="PTHR30055">
    <property type="entry name" value="HTH-TYPE TRANSCRIPTIONAL REGULATOR RUTR"/>
    <property type="match status" value="1"/>
</dbReference>
<keyword evidence="2 4" id="KW-0238">DNA-binding</keyword>
<evidence type="ECO:0000313" key="7">
    <source>
        <dbReference type="EMBL" id="SDT61778.1"/>
    </source>
</evidence>